<dbReference type="EMBL" id="JADKYB010000007">
    <property type="protein sequence ID" value="MBM9505934.1"/>
    <property type="molecule type" value="Genomic_DNA"/>
</dbReference>
<dbReference type="GO" id="GO:0016787">
    <property type="term" value="F:hydrolase activity"/>
    <property type="evidence" value="ECO:0007669"/>
    <property type="project" value="UniProtKB-KW"/>
</dbReference>
<keyword evidence="1" id="KW-0378">Hydrolase</keyword>
<gene>
    <name evidence="1" type="ORF">ITX44_15500</name>
</gene>
<dbReference type="RefSeq" id="WP_205357792.1">
    <property type="nucleotide sequence ID" value="NZ_JADKYB010000007.1"/>
</dbReference>
<protein>
    <submittedName>
        <fullName evidence="1">Alpha/beta fold hydrolase</fullName>
    </submittedName>
</protein>
<dbReference type="InterPro" id="IPR005152">
    <property type="entry name" value="Lipase_secreted"/>
</dbReference>
<dbReference type="PIRSF" id="PIRSF029171">
    <property type="entry name" value="Esterase_LipA"/>
    <property type="match status" value="1"/>
</dbReference>
<dbReference type="Proteomes" id="UP000749040">
    <property type="component" value="Unassembled WGS sequence"/>
</dbReference>
<evidence type="ECO:0000313" key="2">
    <source>
        <dbReference type="Proteomes" id="UP000749040"/>
    </source>
</evidence>
<dbReference type="InterPro" id="IPR029058">
    <property type="entry name" value="AB_hydrolase_fold"/>
</dbReference>
<dbReference type="PANTHER" id="PTHR34853">
    <property type="match status" value="1"/>
</dbReference>
<name>A0ABS2TRG6_9ACTN</name>
<evidence type="ECO:0000313" key="1">
    <source>
        <dbReference type="EMBL" id="MBM9505934.1"/>
    </source>
</evidence>
<sequence length="398" mass="42317">MVGSHTPLRNVPPAISAVADGTLLVYRMPGLTGKQVNATAMLFVPKGPSPAGGRPLFVWGHGTVGWAPECAPSVQLQEHGTWADGPNAELLAAVLKQGITVVAPDYEGLGPVAAGVPTGHGYYDLASLGHSMIYAAVAAQRVLGDALSGQWAPGGWSEGGFAALAAAYYSGEAAAADPRLTYRGTISLAPVPDVPAMNKILWNDITTASASGLPPTAHRIDQLVFANAETIYFTRTENAAGYAVDPARIYGPNMLRFYQQNWRTCLDDLNPLVKQDIQTYLAASPDHRLDTYPGIRGTTPDALPENQRFYRDNQGKLENALLPGSVLWLFGTDDITSPDSVTYAVVNKMLINGNDINLAVLQGATHYDVPTTGQPLVLARLHQLFTAPSAPRPGKPSR</sequence>
<dbReference type="PANTHER" id="PTHR34853:SF1">
    <property type="entry name" value="LIPASE 5"/>
    <property type="match status" value="1"/>
</dbReference>
<organism evidence="1 2">
    <name type="scientific">Actinacidiphila acididurans</name>
    <dbReference type="NCBI Taxonomy" id="2784346"/>
    <lineage>
        <taxon>Bacteria</taxon>
        <taxon>Bacillati</taxon>
        <taxon>Actinomycetota</taxon>
        <taxon>Actinomycetes</taxon>
        <taxon>Kitasatosporales</taxon>
        <taxon>Streptomycetaceae</taxon>
        <taxon>Actinacidiphila</taxon>
    </lineage>
</organism>
<reference evidence="1 2" key="1">
    <citation type="submission" date="2021-01" db="EMBL/GenBank/DDBJ databases">
        <title>Streptomyces acididurans sp. nov., isolated from a peat swamp forest soil.</title>
        <authorList>
            <person name="Chantavorakit T."/>
            <person name="Duangmal K."/>
        </authorList>
    </citation>
    <scope>NUCLEOTIDE SEQUENCE [LARGE SCALE GENOMIC DNA]</scope>
    <source>
        <strain evidence="1 2">KK5PA1</strain>
    </source>
</reference>
<accession>A0ABS2TRG6</accession>
<dbReference type="SUPFAM" id="SSF53474">
    <property type="entry name" value="alpha/beta-Hydrolases"/>
    <property type="match status" value="1"/>
</dbReference>
<comment type="caution">
    <text evidence="1">The sequence shown here is derived from an EMBL/GenBank/DDBJ whole genome shotgun (WGS) entry which is preliminary data.</text>
</comment>
<proteinExistence type="predicted"/>
<dbReference type="Gene3D" id="3.40.50.1820">
    <property type="entry name" value="alpha/beta hydrolase"/>
    <property type="match status" value="1"/>
</dbReference>
<keyword evidence="2" id="KW-1185">Reference proteome</keyword>